<dbReference type="OrthoDB" id="272271at2759"/>
<keyword evidence="6" id="KW-0862">Zinc</keyword>
<evidence type="ECO:0000259" key="7">
    <source>
        <dbReference type="Pfam" id="PF00962"/>
    </source>
</evidence>
<evidence type="ECO:0000256" key="3">
    <source>
        <dbReference type="ARBA" id="ARBA00018099"/>
    </source>
</evidence>
<name>A0A9P5HHD8_9HYPO</name>
<evidence type="ECO:0000256" key="6">
    <source>
        <dbReference type="ARBA" id="ARBA00022833"/>
    </source>
</evidence>
<evidence type="ECO:0000256" key="1">
    <source>
        <dbReference type="ARBA" id="ARBA00001947"/>
    </source>
</evidence>
<comment type="similarity">
    <text evidence="2">Belongs to the metallo-dependent hydrolases superfamily. Adenosine and AMP deaminases family.</text>
</comment>
<dbReference type="Gene3D" id="3.20.20.140">
    <property type="entry name" value="Metal-dependent hydrolases"/>
    <property type="match status" value="1"/>
</dbReference>
<evidence type="ECO:0000256" key="5">
    <source>
        <dbReference type="ARBA" id="ARBA00022801"/>
    </source>
</evidence>
<dbReference type="AlphaFoldDB" id="A0A9P5HHD8"/>
<dbReference type="PANTHER" id="PTHR43114">
    <property type="entry name" value="ADENINE DEAMINASE"/>
    <property type="match status" value="1"/>
</dbReference>
<dbReference type="EMBL" id="JAANBB010000005">
    <property type="protein sequence ID" value="KAF7557471.1"/>
    <property type="molecule type" value="Genomic_DNA"/>
</dbReference>
<dbReference type="GO" id="GO:0009168">
    <property type="term" value="P:purine ribonucleoside monophosphate biosynthetic process"/>
    <property type="evidence" value="ECO:0007669"/>
    <property type="project" value="InterPro"/>
</dbReference>
<dbReference type="SUPFAM" id="SSF51556">
    <property type="entry name" value="Metallo-dependent hydrolases"/>
    <property type="match status" value="1"/>
</dbReference>
<dbReference type="InterPro" id="IPR032466">
    <property type="entry name" value="Metal_Hydrolase"/>
</dbReference>
<evidence type="ECO:0000256" key="4">
    <source>
        <dbReference type="ARBA" id="ARBA00022723"/>
    </source>
</evidence>
<dbReference type="Proteomes" id="UP000722485">
    <property type="component" value="Unassembled WGS sequence"/>
</dbReference>
<feature type="domain" description="Adenosine deaminase" evidence="7">
    <location>
        <begin position="13"/>
        <end position="356"/>
    </location>
</feature>
<dbReference type="Pfam" id="PF00962">
    <property type="entry name" value="A_deaminase"/>
    <property type="match status" value="1"/>
</dbReference>
<comment type="cofactor">
    <cofactor evidence="1">
        <name>Zn(2+)</name>
        <dbReference type="ChEBI" id="CHEBI:29105"/>
    </cofactor>
</comment>
<dbReference type="InterPro" id="IPR001365">
    <property type="entry name" value="A_deaminase_dom"/>
</dbReference>
<dbReference type="GO" id="GO:0046872">
    <property type="term" value="F:metal ion binding"/>
    <property type="evidence" value="ECO:0007669"/>
    <property type="project" value="UniProtKB-KW"/>
</dbReference>
<reference evidence="8" key="1">
    <citation type="submission" date="2020-03" db="EMBL/GenBank/DDBJ databases">
        <title>Draft Genome Sequence of Cylindrodendrum hubeiense.</title>
        <authorList>
            <person name="Buettner E."/>
            <person name="Kellner H."/>
        </authorList>
    </citation>
    <scope>NUCLEOTIDE SEQUENCE</scope>
    <source>
        <strain evidence="8">IHI 201604</strain>
    </source>
</reference>
<keyword evidence="9" id="KW-1185">Reference proteome</keyword>
<dbReference type="GO" id="GO:0006146">
    <property type="term" value="P:adenine catabolic process"/>
    <property type="evidence" value="ECO:0007669"/>
    <property type="project" value="TreeGrafter"/>
</dbReference>
<proteinExistence type="inferred from homology"/>
<accession>A0A9P5HHD8</accession>
<dbReference type="InterPro" id="IPR006330">
    <property type="entry name" value="Ado/ade_deaminase"/>
</dbReference>
<dbReference type="GO" id="GO:0000034">
    <property type="term" value="F:adenine deaminase activity"/>
    <property type="evidence" value="ECO:0007669"/>
    <property type="project" value="TreeGrafter"/>
</dbReference>
<dbReference type="PANTHER" id="PTHR43114:SF7">
    <property type="entry name" value="ADENOSINE DEAMINASE DOMAIN-CONTAINING PROTEIN"/>
    <property type="match status" value="1"/>
</dbReference>
<protein>
    <recommendedName>
        <fullName evidence="3">Adenosine deaminase</fullName>
    </recommendedName>
</protein>
<gene>
    <name evidence="8" type="ORF">G7Z17_g741</name>
</gene>
<evidence type="ECO:0000313" key="8">
    <source>
        <dbReference type="EMBL" id="KAF7557471.1"/>
    </source>
</evidence>
<dbReference type="PROSITE" id="PS00485">
    <property type="entry name" value="A_DEAMINASE"/>
    <property type="match status" value="1"/>
</dbReference>
<organism evidence="8 9">
    <name type="scientific">Cylindrodendrum hubeiense</name>
    <dbReference type="NCBI Taxonomy" id="595255"/>
    <lineage>
        <taxon>Eukaryota</taxon>
        <taxon>Fungi</taxon>
        <taxon>Dikarya</taxon>
        <taxon>Ascomycota</taxon>
        <taxon>Pezizomycotina</taxon>
        <taxon>Sordariomycetes</taxon>
        <taxon>Hypocreomycetidae</taxon>
        <taxon>Hypocreales</taxon>
        <taxon>Nectriaceae</taxon>
        <taxon>Cylindrodendrum</taxon>
    </lineage>
</organism>
<dbReference type="InterPro" id="IPR006650">
    <property type="entry name" value="A/AMP_deam_AS"/>
</dbReference>
<evidence type="ECO:0000256" key="2">
    <source>
        <dbReference type="ARBA" id="ARBA00006676"/>
    </source>
</evidence>
<evidence type="ECO:0000313" key="9">
    <source>
        <dbReference type="Proteomes" id="UP000722485"/>
    </source>
</evidence>
<keyword evidence="5" id="KW-0378">Hydrolase</keyword>
<dbReference type="GO" id="GO:0005829">
    <property type="term" value="C:cytosol"/>
    <property type="evidence" value="ECO:0007669"/>
    <property type="project" value="TreeGrafter"/>
</dbReference>
<keyword evidence="4" id="KW-0479">Metal-binding</keyword>
<dbReference type="GO" id="GO:0043103">
    <property type="term" value="P:hypoxanthine salvage"/>
    <property type="evidence" value="ECO:0007669"/>
    <property type="project" value="TreeGrafter"/>
</dbReference>
<sequence>MAPASSEFVRGLPKVELHIHMEGALSPSLRYRVAKRNGIPQIQETEEEMVRDYQDAFNNILTGEITLEAAGKVFFDHFFDGIKVMIKEEDFYELAMSYFENAAKTNIRYAEIFVDFQSIMETVSLDIAMSGYRKAQIEAEKNYNLKVEWILSFDRSKEPADLMRAYEESLTHRDIIKGFALAGISDGSGLMKFNEVFTRARKDGFFITAHVEAESTQNLHECLSQVGGHGLDRLDHGMKVGEQQDLMNLIKKRNIGLTICPWVTYGPAKLMTDHESAVQTVFENGIRKLCNHEVLVAVGSDDPALAGGRWLEDNLSLLTDVAGFTEEELLNLQLSAVRSSWASDKHKAELDEEIRTYAANFKSP</sequence>
<comment type="caution">
    <text evidence="8">The sequence shown here is derived from an EMBL/GenBank/DDBJ whole genome shotgun (WGS) entry which is preliminary data.</text>
</comment>